<keyword evidence="2" id="KW-1133">Transmembrane helix</keyword>
<feature type="transmembrane region" description="Helical" evidence="2">
    <location>
        <begin position="272"/>
        <end position="294"/>
    </location>
</feature>
<evidence type="ECO:0000256" key="1">
    <source>
        <dbReference type="SAM" id="MobiDB-lite"/>
    </source>
</evidence>
<evidence type="ECO:0000313" key="4">
    <source>
        <dbReference type="Proteomes" id="UP001589619"/>
    </source>
</evidence>
<keyword evidence="2" id="KW-0812">Transmembrane</keyword>
<feature type="transmembrane region" description="Helical" evidence="2">
    <location>
        <begin position="216"/>
        <end position="234"/>
    </location>
</feature>
<protein>
    <submittedName>
        <fullName evidence="3">Uncharacterized protein</fullName>
    </submittedName>
</protein>
<dbReference type="Proteomes" id="UP001589619">
    <property type="component" value="Unassembled WGS sequence"/>
</dbReference>
<comment type="caution">
    <text evidence="3">The sequence shown here is derived from an EMBL/GenBank/DDBJ whole genome shotgun (WGS) entry which is preliminary data.</text>
</comment>
<proteinExistence type="predicted"/>
<evidence type="ECO:0000313" key="3">
    <source>
        <dbReference type="EMBL" id="MFB9753532.1"/>
    </source>
</evidence>
<feature type="region of interest" description="Disordered" evidence="1">
    <location>
        <begin position="583"/>
        <end position="614"/>
    </location>
</feature>
<name>A0ABV5VZB4_9BACL</name>
<feature type="transmembrane region" description="Helical" evidence="2">
    <location>
        <begin position="7"/>
        <end position="28"/>
    </location>
</feature>
<keyword evidence="4" id="KW-1185">Reference proteome</keyword>
<gene>
    <name evidence="3" type="ORF">ACFFNY_18350</name>
</gene>
<feature type="transmembrane region" description="Helical" evidence="2">
    <location>
        <begin position="126"/>
        <end position="145"/>
    </location>
</feature>
<sequence>MYPQLMVIAMLADVALTALIGIGVYFGYSVYPASLLAAGAQIPAPPGFHASIPLWMPSIQDIKSPLSFLPAAVNPSVPLTLLLSVLVLIGQSYMRAIYLGGLGAVVRRQRPEPLLQYGRRYFKRMLGWSAIHTAVMLGTMGLGLLLAPIGVLAMLLWFFYSLTPYLIVLGDRSLSAAFSMSPSTMRRYFWVFFPFSLLALMTSGFISLFNQASPPYGYYGAMLVYAVVGTLLIGEFMRRLQLALHPTDGEEPFAGLAELIPAVQPVKRSRSLLATALLFVVPACGAWLAAGYHVEGIGRLLSKPAQEKSGISYSAGFSEALYASKQLYDTYDWNDGPYRLQISLPDLSGGRIHNELRGIATVIWAIKREHIDRTGSGRIVRFEEEMTEQKIAYRLVRTVARDGTAYYSSAGGYVSLLGLDNESQEPQALLMNISGDGSSVFIERHPSRFGQPSYRTSDDGRFFIPKTSRVNPDDFRTYWFAKELRQEDVLDLLAAKNKQSGIGPDRQPLQLAVALQEADGHMVKAALAAIAATGAKVTAPDWSEGQWSAYLRDSYKQADLPTTLSYLAKTGVKYSYEQQELTVPTDASLPAPGDSRQDGAPSGDIEQQPKRYRLQVPFPGKLVAIEYTMKPDGQVTDLELFPEEK</sequence>
<dbReference type="RefSeq" id="WP_344901132.1">
    <property type="nucleotide sequence ID" value="NZ_BAAAYO010000001.1"/>
</dbReference>
<dbReference type="EMBL" id="JBHMAG010000012">
    <property type="protein sequence ID" value="MFB9753532.1"/>
    <property type="molecule type" value="Genomic_DNA"/>
</dbReference>
<evidence type="ECO:0000256" key="2">
    <source>
        <dbReference type="SAM" id="Phobius"/>
    </source>
</evidence>
<feature type="transmembrane region" description="Helical" evidence="2">
    <location>
        <begin position="151"/>
        <end position="168"/>
    </location>
</feature>
<accession>A0ABV5VZB4</accession>
<feature type="transmembrane region" description="Helical" evidence="2">
    <location>
        <begin position="79"/>
        <end position="105"/>
    </location>
</feature>
<keyword evidence="2" id="KW-0472">Membrane</keyword>
<reference evidence="3 4" key="1">
    <citation type="submission" date="2024-09" db="EMBL/GenBank/DDBJ databases">
        <authorList>
            <person name="Sun Q."/>
            <person name="Mori K."/>
        </authorList>
    </citation>
    <scope>NUCLEOTIDE SEQUENCE [LARGE SCALE GENOMIC DNA]</scope>
    <source>
        <strain evidence="3 4">JCM 12520</strain>
    </source>
</reference>
<feature type="transmembrane region" description="Helical" evidence="2">
    <location>
        <begin position="188"/>
        <end position="210"/>
    </location>
</feature>
<organism evidence="3 4">
    <name type="scientific">Paenibacillus hodogayensis</name>
    <dbReference type="NCBI Taxonomy" id="279208"/>
    <lineage>
        <taxon>Bacteria</taxon>
        <taxon>Bacillati</taxon>
        <taxon>Bacillota</taxon>
        <taxon>Bacilli</taxon>
        <taxon>Bacillales</taxon>
        <taxon>Paenibacillaceae</taxon>
        <taxon>Paenibacillus</taxon>
    </lineage>
</organism>